<organism evidence="3 4">
    <name type="scientific">Streptomyces xanthii</name>
    <dbReference type="NCBI Taxonomy" id="2768069"/>
    <lineage>
        <taxon>Bacteria</taxon>
        <taxon>Bacillati</taxon>
        <taxon>Actinomycetota</taxon>
        <taxon>Actinomycetes</taxon>
        <taxon>Kitasatosporales</taxon>
        <taxon>Streptomycetaceae</taxon>
        <taxon>Streptomyces</taxon>
    </lineage>
</organism>
<keyword evidence="2" id="KW-0472">Membrane</keyword>
<feature type="compositionally biased region" description="Basic and acidic residues" evidence="1">
    <location>
        <begin position="43"/>
        <end position="84"/>
    </location>
</feature>
<feature type="transmembrane region" description="Helical" evidence="2">
    <location>
        <begin position="14"/>
        <end position="38"/>
    </location>
</feature>
<dbReference type="Proteomes" id="UP000516428">
    <property type="component" value="Chromosome"/>
</dbReference>
<keyword evidence="2" id="KW-0812">Transmembrane</keyword>
<feature type="compositionally biased region" description="Gly residues" evidence="1">
    <location>
        <begin position="112"/>
        <end position="122"/>
    </location>
</feature>
<evidence type="ECO:0000313" key="3">
    <source>
        <dbReference type="EMBL" id="QNS02749.1"/>
    </source>
</evidence>
<proteinExistence type="predicted"/>
<evidence type="ECO:0000256" key="1">
    <source>
        <dbReference type="SAM" id="MobiDB-lite"/>
    </source>
</evidence>
<keyword evidence="4" id="KW-1185">Reference proteome</keyword>
<name>A0A7H1B1Z4_9ACTN</name>
<dbReference type="AlphaFoldDB" id="A0A7H1B1Z4"/>
<evidence type="ECO:0008006" key="5">
    <source>
        <dbReference type="Google" id="ProtNLM"/>
    </source>
</evidence>
<dbReference type="EMBL" id="CP061281">
    <property type="protein sequence ID" value="QNS02749.1"/>
    <property type="molecule type" value="Genomic_DNA"/>
</dbReference>
<feature type="region of interest" description="Disordered" evidence="1">
    <location>
        <begin position="43"/>
        <end position="122"/>
    </location>
</feature>
<keyword evidence="2" id="KW-1133">Transmembrane helix</keyword>
<evidence type="ECO:0000313" key="4">
    <source>
        <dbReference type="Proteomes" id="UP000516428"/>
    </source>
</evidence>
<dbReference type="KEGG" id="sxn:IAG42_03345"/>
<reference evidence="3 4" key="1">
    <citation type="submission" date="2020-09" db="EMBL/GenBank/DDBJ databases">
        <title>A novel species.</title>
        <authorList>
            <person name="Gao J."/>
        </authorList>
    </citation>
    <scope>NUCLEOTIDE SEQUENCE [LARGE SCALE GENOMIC DNA]</scope>
    <source>
        <strain evidence="3 4">CRXT-Y-14</strain>
    </source>
</reference>
<gene>
    <name evidence="3" type="ORF">IAG42_03345</name>
</gene>
<sequence>MNETFFELAAANTVLSAVGAFVGGLFIAGFLIVAFKFGKRVVERESRRPRPDEQPKLPKEWPVHEEREVREPDEVPLAHDESERLMPYQLHPARTKRSKDQHPKKWTPGASGSFGSGGLGRI</sequence>
<dbReference type="Pfam" id="PF20087">
    <property type="entry name" value="DUF6479"/>
    <property type="match status" value="1"/>
</dbReference>
<evidence type="ECO:0000256" key="2">
    <source>
        <dbReference type="SAM" id="Phobius"/>
    </source>
</evidence>
<accession>A0A7H1B1Z4</accession>
<dbReference type="InterPro" id="IPR045513">
    <property type="entry name" value="DUF6479"/>
</dbReference>
<protein>
    <recommendedName>
        <fullName evidence="5">Secreted protein</fullName>
    </recommendedName>
</protein>